<evidence type="ECO:0000313" key="1">
    <source>
        <dbReference type="EMBL" id="KAI6082022.1"/>
    </source>
</evidence>
<name>A0ACC0CNI3_9PEZI</name>
<protein>
    <submittedName>
        <fullName evidence="1">Oxidoreductase</fullName>
    </submittedName>
</protein>
<comment type="caution">
    <text evidence="1">The sequence shown here is derived from an EMBL/GenBank/DDBJ whole genome shotgun (WGS) entry which is preliminary data.</text>
</comment>
<keyword evidence="2" id="KW-1185">Reference proteome</keyword>
<dbReference type="Proteomes" id="UP001497680">
    <property type="component" value="Unassembled WGS sequence"/>
</dbReference>
<dbReference type="EMBL" id="MU394380">
    <property type="protein sequence ID" value="KAI6082022.1"/>
    <property type="molecule type" value="Genomic_DNA"/>
</dbReference>
<evidence type="ECO:0000313" key="2">
    <source>
        <dbReference type="Proteomes" id="UP001497680"/>
    </source>
</evidence>
<accession>A0ACC0CNI3</accession>
<sequence length="278" mass="29437">MSPKTILVTGCSTGGIGAAIALALANRSYHVYATARNTNRIPQELSELSNVTTLQLDVLSLTSINQAVESVQQSGRGLDILVNNAGAGYAMPVLDINIEKAQRLYDINVWGPVRTIQAFSKLLIASQGRIVNMSTCGAAVNTPWIAAYCSSKAALTNMSETLRLELGPLGVSVVTIMAGTVNSHFHDNDDELQLPPNSLYVGIKDTINGWATGELKPKGTSAENFAQTILDDIVGSGKGGLVWKGPNAGAIKALAQFGPRFVAVSGLFYIPFHPLRIA</sequence>
<proteinExistence type="predicted"/>
<gene>
    <name evidence="1" type="ORF">F4821DRAFT_248012</name>
</gene>
<reference evidence="1 2" key="1">
    <citation type="journal article" date="2022" name="New Phytol.">
        <title>Ecological generalism drives hyperdiversity of secondary metabolite gene clusters in xylarialean endophytes.</title>
        <authorList>
            <person name="Franco M.E.E."/>
            <person name="Wisecaver J.H."/>
            <person name="Arnold A.E."/>
            <person name="Ju Y.M."/>
            <person name="Slot J.C."/>
            <person name="Ahrendt S."/>
            <person name="Moore L.P."/>
            <person name="Eastman K.E."/>
            <person name="Scott K."/>
            <person name="Konkel Z."/>
            <person name="Mondo S.J."/>
            <person name="Kuo A."/>
            <person name="Hayes R.D."/>
            <person name="Haridas S."/>
            <person name="Andreopoulos B."/>
            <person name="Riley R."/>
            <person name="LaButti K."/>
            <person name="Pangilinan J."/>
            <person name="Lipzen A."/>
            <person name="Amirebrahimi M."/>
            <person name="Yan J."/>
            <person name="Adam C."/>
            <person name="Keymanesh K."/>
            <person name="Ng V."/>
            <person name="Louie K."/>
            <person name="Northen T."/>
            <person name="Drula E."/>
            <person name="Henrissat B."/>
            <person name="Hsieh H.M."/>
            <person name="Youens-Clark K."/>
            <person name="Lutzoni F."/>
            <person name="Miadlikowska J."/>
            <person name="Eastwood D.C."/>
            <person name="Hamelin R.C."/>
            <person name="Grigoriev I.V."/>
            <person name="U'Ren J.M."/>
        </authorList>
    </citation>
    <scope>NUCLEOTIDE SEQUENCE [LARGE SCALE GENOMIC DNA]</scope>
    <source>
        <strain evidence="1 2">ER1909</strain>
    </source>
</reference>
<organism evidence="1 2">
    <name type="scientific">Hypoxylon rubiginosum</name>
    <dbReference type="NCBI Taxonomy" id="110542"/>
    <lineage>
        <taxon>Eukaryota</taxon>
        <taxon>Fungi</taxon>
        <taxon>Dikarya</taxon>
        <taxon>Ascomycota</taxon>
        <taxon>Pezizomycotina</taxon>
        <taxon>Sordariomycetes</taxon>
        <taxon>Xylariomycetidae</taxon>
        <taxon>Xylariales</taxon>
        <taxon>Hypoxylaceae</taxon>
        <taxon>Hypoxylon</taxon>
    </lineage>
</organism>